<dbReference type="EMBL" id="LHQR01000069">
    <property type="protein sequence ID" value="KXG46468.1"/>
    <property type="molecule type" value="Genomic_DNA"/>
</dbReference>
<protein>
    <recommendedName>
        <fullName evidence="1">Peptidase C14 caspase domain-containing protein</fullName>
    </recommendedName>
</protein>
<dbReference type="Pfam" id="PF00656">
    <property type="entry name" value="Peptidase_C14"/>
    <property type="match status" value="1"/>
</dbReference>
<gene>
    <name evidence="2" type="ORF">PGRI_053240</name>
</gene>
<dbReference type="GO" id="GO:0004197">
    <property type="term" value="F:cysteine-type endopeptidase activity"/>
    <property type="evidence" value="ECO:0007669"/>
    <property type="project" value="InterPro"/>
</dbReference>
<dbReference type="RefSeq" id="XP_040645004.1">
    <property type="nucleotide sequence ID" value="XM_040793037.1"/>
</dbReference>
<dbReference type="OMA" id="FTTAEWY"/>
<dbReference type="OrthoDB" id="4760831at2759"/>
<dbReference type="STRING" id="5078.A0A135LBY3"/>
<keyword evidence="3" id="KW-1185">Reference proteome</keyword>
<organism evidence="2 3">
    <name type="scientific">Penicillium patulum</name>
    <name type="common">Penicillium griseofulvum</name>
    <dbReference type="NCBI Taxonomy" id="5078"/>
    <lineage>
        <taxon>Eukaryota</taxon>
        <taxon>Fungi</taxon>
        <taxon>Dikarya</taxon>
        <taxon>Ascomycota</taxon>
        <taxon>Pezizomycotina</taxon>
        <taxon>Eurotiomycetes</taxon>
        <taxon>Eurotiomycetidae</taxon>
        <taxon>Eurotiales</taxon>
        <taxon>Aspergillaceae</taxon>
        <taxon>Penicillium</taxon>
    </lineage>
</organism>
<comment type="caution">
    <text evidence="2">The sequence shown here is derived from an EMBL/GenBank/DDBJ whole genome shotgun (WGS) entry which is preliminary data.</text>
</comment>
<evidence type="ECO:0000313" key="2">
    <source>
        <dbReference type="EMBL" id="KXG46468.1"/>
    </source>
</evidence>
<sequence length="386" mass="42714">MVQSPKLKSAAKQPAAEISSSIPTSFPAKPISTIKLPGLQAALQKVASARGRFHVQKIAILVRWENDDTGAENDLVTMESILKPVGVQCNRFVISNSDTKPAWSLKEKTNKLLSQCVRSSLPSLFVFYYAGHSGLYDGALYFTSRQKKIIWRSVSGNLECAQSVDSLVILDCCYAAAETRLPDWTTNIHIMAACGAHEIASDRSNRASFTQRLFRAMQNFKGQEKFTTAEWYQQVQLEKPKNCPHAMFEMLSGTGTVSLVFSDASPSRLPRPISGVSQKHVLVKLTLEGQREPRDIVAGFSKAIESLPPNMKVEIRDAFETDASVLFILHMSWEGWVLWTSVTHLDFVGVTLGPTLIARAAIPPIPTSQENILLENLSLKEDKSSF</sequence>
<accession>A0A135LBY3</accession>
<dbReference type="GeneID" id="63708337"/>
<evidence type="ECO:0000313" key="3">
    <source>
        <dbReference type="Proteomes" id="UP000070168"/>
    </source>
</evidence>
<evidence type="ECO:0000259" key="1">
    <source>
        <dbReference type="Pfam" id="PF00656"/>
    </source>
</evidence>
<proteinExistence type="predicted"/>
<feature type="domain" description="Peptidase C14 caspase" evidence="1">
    <location>
        <begin position="68"/>
        <end position="223"/>
    </location>
</feature>
<dbReference type="Proteomes" id="UP000070168">
    <property type="component" value="Unassembled WGS sequence"/>
</dbReference>
<name>A0A135LBY3_PENPA</name>
<reference evidence="2 3" key="1">
    <citation type="journal article" date="2016" name="BMC Genomics">
        <title>Genome sequencing and secondary metabolism of the postharvest pathogen Penicillium griseofulvum.</title>
        <authorList>
            <person name="Banani H."/>
            <person name="Marcet-Houben M."/>
            <person name="Ballester A.R."/>
            <person name="Abbruscato P."/>
            <person name="Gonzalez-Candelas L."/>
            <person name="Gabaldon T."/>
            <person name="Spadaro D."/>
        </authorList>
    </citation>
    <scope>NUCLEOTIDE SEQUENCE [LARGE SCALE GENOMIC DNA]</scope>
    <source>
        <strain evidence="2 3">PG3</strain>
    </source>
</reference>
<dbReference type="AlphaFoldDB" id="A0A135LBY3"/>
<dbReference type="InterPro" id="IPR011600">
    <property type="entry name" value="Pept_C14_caspase"/>
</dbReference>
<dbReference type="Gene3D" id="3.40.50.1460">
    <property type="match status" value="1"/>
</dbReference>
<dbReference type="GO" id="GO:0006508">
    <property type="term" value="P:proteolysis"/>
    <property type="evidence" value="ECO:0007669"/>
    <property type="project" value="InterPro"/>
</dbReference>